<evidence type="ECO:0000313" key="2">
    <source>
        <dbReference type="Proteomes" id="UP000295722"/>
    </source>
</evidence>
<gene>
    <name evidence="1" type="ORF">EYW47_28845</name>
</gene>
<name>A0A4R5M2R5_9BURK</name>
<dbReference type="RefSeq" id="WP_133198249.1">
    <property type="nucleotide sequence ID" value="NZ_JBHUCW010000030.1"/>
</dbReference>
<dbReference type="Proteomes" id="UP000295722">
    <property type="component" value="Unassembled WGS sequence"/>
</dbReference>
<keyword evidence="2" id="KW-1185">Reference proteome</keyword>
<dbReference type="EMBL" id="SMRP01000019">
    <property type="protein sequence ID" value="TDG19870.1"/>
    <property type="molecule type" value="Genomic_DNA"/>
</dbReference>
<reference evidence="1 2" key="1">
    <citation type="submission" date="2019-03" db="EMBL/GenBank/DDBJ databases">
        <title>Paraburkholderia sp. 4M-K11, isolated from subtropical forest soil.</title>
        <authorList>
            <person name="Gao Z.-H."/>
            <person name="Qiu L.-H."/>
        </authorList>
    </citation>
    <scope>NUCLEOTIDE SEQUENCE [LARGE SCALE GENOMIC DNA]</scope>
    <source>
        <strain evidence="1 2">4M-K11</strain>
    </source>
</reference>
<dbReference type="OrthoDB" id="1436842at2"/>
<protein>
    <submittedName>
        <fullName evidence="1">Uncharacterized protein</fullName>
    </submittedName>
</protein>
<dbReference type="AlphaFoldDB" id="A0A4R5M2R5"/>
<proteinExistence type="predicted"/>
<accession>A0A4R5M2R5</accession>
<organism evidence="1 2">
    <name type="scientific">Paraburkholderia silviterrae</name>
    <dbReference type="NCBI Taxonomy" id="2528715"/>
    <lineage>
        <taxon>Bacteria</taxon>
        <taxon>Pseudomonadati</taxon>
        <taxon>Pseudomonadota</taxon>
        <taxon>Betaproteobacteria</taxon>
        <taxon>Burkholderiales</taxon>
        <taxon>Burkholderiaceae</taxon>
        <taxon>Paraburkholderia</taxon>
    </lineage>
</organism>
<comment type="caution">
    <text evidence="1">The sequence shown here is derived from an EMBL/GenBank/DDBJ whole genome shotgun (WGS) entry which is preliminary data.</text>
</comment>
<sequence length="131" mass="14097">MQGAQANGAPMTKACFVDHGGNSADMDTRIQQNLENHGVSVLTAPGCDKNTPGVDFTVTYTDQWWWDIVMYLKAVDIHFYTAPGGQLIASGHWNNSPLHQFPSADGVVANLMDDMFNHASGGVVRTSSAAK</sequence>
<evidence type="ECO:0000313" key="1">
    <source>
        <dbReference type="EMBL" id="TDG19870.1"/>
    </source>
</evidence>